<organism evidence="4 5">
    <name type="scientific">Polynucleobacter antarcticus</name>
    <dbReference type="NCBI Taxonomy" id="1743162"/>
    <lineage>
        <taxon>Bacteria</taxon>
        <taxon>Pseudomonadati</taxon>
        <taxon>Pseudomonadota</taxon>
        <taxon>Betaproteobacteria</taxon>
        <taxon>Burkholderiales</taxon>
        <taxon>Burkholderiaceae</taxon>
        <taxon>Polynucleobacter</taxon>
    </lineage>
</organism>
<dbReference type="InterPro" id="IPR036680">
    <property type="entry name" value="SPOR-like_sf"/>
</dbReference>
<name>A0A6M9PS15_9BURK</name>
<evidence type="ECO:0000259" key="3">
    <source>
        <dbReference type="PROSITE" id="PS51724"/>
    </source>
</evidence>
<dbReference type="Proteomes" id="UP000500806">
    <property type="component" value="Chromosome"/>
</dbReference>
<protein>
    <submittedName>
        <fullName evidence="4">Sporulation protein</fullName>
    </submittedName>
</protein>
<sequence>MKKINQPASLTSRASASSSEYGGTILGFILGLGVGLGIAFVIAFYLSKNTPQERPGVRAPNLPFAIKSGPTSAETEETVTEPVDLNKPLQGKSAAPAISTPDPIGDLATGKKPPEASPVPAPTIKPDVVFFLQVGAFNKRAEADAQKASLAIQGIQSQLSEISSDGNTLWRVRIGPFNSVEDTSPVRDKLNAIGIKPTIIKSGKL</sequence>
<dbReference type="Pfam" id="PF05036">
    <property type="entry name" value="SPOR"/>
    <property type="match status" value="1"/>
</dbReference>
<keyword evidence="5" id="KW-1185">Reference proteome</keyword>
<accession>A0A6M9PS15</accession>
<dbReference type="GO" id="GO:0032153">
    <property type="term" value="C:cell division site"/>
    <property type="evidence" value="ECO:0007669"/>
    <property type="project" value="TreeGrafter"/>
</dbReference>
<dbReference type="AlphaFoldDB" id="A0A6M9PS15"/>
<dbReference type="InterPro" id="IPR052521">
    <property type="entry name" value="Cell_div_SPOR-domain"/>
</dbReference>
<dbReference type="SUPFAM" id="SSF110997">
    <property type="entry name" value="Sporulation related repeat"/>
    <property type="match status" value="1"/>
</dbReference>
<feature type="region of interest" description="Disordered" evidence="1">
    <location>
        <begin position="52"/>
        <end position="119"/>
    </location>
</feature>
<dbReference type="PROSITE" id="PS51724">
    <property type="entry name" value="SPOR"/>
    <property type="match status" value="1"/>
</dbReference>
<dbReference type="Gene3D" id="3.30.70.1070">
    <property type="entry name" value="Sporulation related repeat"/>
    <property type="match status" value="1"/>
</dbReference>
<proteinExistence type="predicted"/>
<feature type="domain" description="SPOR" evidence="3">
    <location>
        <begin position="124"/>
        <end position="202"/>
    </location>
</feature>
<gene>
    <name evidence="4" type="ORF">DCO16_10610</name>
</gene>
<feature type="transmembrane region" description="Helical" evidence="2">
    <location>
        <begin position="21"/>
        <end position="46"/>
    </location>
</feature>
<dbReference type="GO" id="GO:0042834">
    <property type="term" value="F:peptidoglycan binding"/>
    <property type="evidence" value="ECO:0007669"/>
    <property type="project" value="InterPro"/>
</dbReference>
<keyword evidence="2" id="KW-1133">Transmembrane helix</keyword>
<keyword evidence="2" id="KW-0472">Membrane</keyword>
<dbReference type="InterPro" id="IPR007730">
    <property type="entry name" value="SPOR-like_dom"/>
</dbReference>
<dbReference type="EMBL" id="CP028941">
    <property type="protein sequence ID" value="QKM63449.1"/>
    <property type="molecule type" value="Genomic_DNA"/>
</dbReference>
<reference evidence="4 5" key="1">
    <citation type="submission" date="2018-04" db="EMBL/GenBank/DDBJ databases">
        <title>Polynucleobacter sp. LimPoW16 genome.</title>
        <authorList>
            <person name="Hahn M.W."/>
        </authorList>
    </citation>
    <scope>NUCLEOTIDE SEQUENCE [LARGE SCALE GENOMIC DNA]</scope>
    <source>
        <strain evidence="4 5">LimPoW16</strain>
    </source>
</reference>
<dbReference type="RefSeq" id="WP_173943618.1">
    <property type="nucleotide sequence ID" value="NZ_CBCSCD010000002.1"/>
</dbReference>
<evidence type="ECO:0000256" key="1">
    <source>
        <dbReference type="SAM" id="MobiDB-lite"/>
    </source>
</evidence>
<dbReference type="PANTHER" id="PTHR38687">
    <property type="entry name" value="CELL DIVISION PROTEIN DEDD-RELATED"/>
    <property type="match status" value="1"/>
</dbReference>
<dbReference type="GO" id="GO:0032506">
    <property type="term" value="P:cytokinetic process"/>
    <property type="evidence" value="ECO:0007669"/>
    <property type="project" value="TreeGrafter"/>
</dbReference>
<evidence type="ECO:0000256" key="2">
    <source>
        <dbReference type="SAM" id="Phobius"/>
    </source>
</evidence>
<keyword evidence="2" id="KW-0812">Transmembrane</keyword>
<dbReference type="PANTHER" id="PTHR38687:SF1">
    <property type="entry name" value="CELL DIVISION PROTEIN DEDD"/>
    <property type="match status" value="1"/>
</dbReference>
<evidence type="ECO:0000313" key="5">
    <source>
        <dbReference type="Proteomes" id="UP000500806"/>
    </source>
</evidence>
<evidence type="ECO:0000313" key="4">
    <source>
        <dbReference type="EMBL" id="QKM63449.1"/>
    </source>
</evidence>
<dbReference type="KEGG" id="pani:DCO16_10610"/>
<dbReference type="GO" id="GO:0030428">
    <property type="term" value="C:cell septum"/>
    <property type="evidence" value="ECO:0007669"/>
    <property type="project" value="TreeGrafter"/>
</dbReference>